<keyword evidence="1" id="KW-0238">DNA-binding</keyword>
<proteinExistence type="predicted"/>
<evidence type="ECO:0000313" key="4">
    <source>
        <dbReference type="Proteomes" id="UP001370348"/>
    </source>
</evidence>
<organism evidence="3 4">
    <name type="scientific">Pendulispora albinea</name>
    <dbReference type="NCBI Taxonomy" id="2741071"/>
    <lineage>
        <taxon>Bacteria</taxon>
        <taxon>Pseudomonadati</taxon>
        <taxon>Myxococcota</taxon>
        <taxon>Myxococcia</taxon>
        <taxon>Myxococcales</taxon>
        <taxon>Sorangiineae</taxon>
        <taxon>Pendulisporaceae</taxon>
        <taxon>Pendulispora</taxon>
    </lineage>
</organism>
<keyword evidence="4" id="KW-1185">Reference proteome</keyword>
<evidence type="ECO:0000259" key="2">
    <source>
        <dbReference type="PROSITE" id="PS50937"/>
    </source>
</evidence>
<dbReference type="SMART" id="SM00422">
    <property type="entry name" value="HTH_MERR"/>
    <property type="match status" value="1"/>
</dbReference>
<dbReference type="InterPro" id="IPR000551">
    <property type="entry name" value="MerR-type_HTH_dom"/>
</dbReference>
<dbReference type="InterPro" id="IPR047057">
    <property type="entry name" value="MerR_fam"/>
</dbReference>
<feature type="domain" description="HTH merR-type" evidence="2">
    <location>
        <begin position="1"/>
        <end position="71"/>
    </location>
</feature>
<dbReference type="InterPro" id="IPR011256">
    <property type="entry name" value="Reg_factor_effector_dom_sf"/>
</dbReference>
<gene>
    <name evidence="3" type="ORF">LZC94_19455</name>
</gene>
<dbReference type="Gene3D" id="3.20.80.10">
    <property type="entry name" value="Regulatory factor, effector binding domain"/>
    <property type="match status" value="1"/>
</dbReference>
<dbReference type="RefSeq" id="WP_394829012.1">
    <property type="nucleotide sequence ID" value="NZ_CP089984.1"/>
</dbReference>
<dbReference type="Proteomes" id="UP001370348">
    <property type="component" value="Chromosome"/>
</dbReference>
<dbReference type="Gene3D" id="1.10.1660.10">
    <property type="match status" value="1"/>
</dbReference>
<reference evidence="3 4" key="1">
    <citation type="submission" date="2021-12" db="EMBL/GenBank/DDBJ databases">
        <title>Discovery of the Pendulisporaceae a myxobacterial family with distinct sporulation behavior and unique specialized metabolism.</title>
        <authorList>
            <person name="Garcia R."/>
            <person name="Popoff A."/>
            <person name="Bader C.D."/>
            <person name="Loehr J."/>
            <person name="Walesch S."/>
            <person name="Walt C."/>
            <person name="Boldt J."/>
            <person name="Bunk B."/>
            <person name="Haeckl F.J.F.P.J."/>
            <person name="Gunesch A.P."/>
            <person name="Birkelbach J."/>
            <person name="Nuebel U."/>
            <person name="Pietschmann T."/>
            <person name="Bach T."/>
            <person name="Mueller R."/>
        </authorList>
    </citation>
    <scope>NUCLEOTIDE SEQUENCE [LARGE SCALE GENOMIC DNA]</scope>
    <source>
        <strain evidence="3 4">MSr11954</strain>
    </source>
</reference>
<evidence type="ECO:0000313" key="3">
    <source>
        <dbReference type="EMBL" id="WXB19394.1"/>
    </source>
</evidence>
<dbReference type="SUPFAM" id="SSF46955">
    <property type="entry name" value="Putative DNA-binding domain"/>
    <property type="match status" value="1"/>
</dbReference>
<sequence>MLSIGAFSRLTGLSIKALRLYDASHLLRPAEVDPKTGYRRYRLTQISDAHRILALRQMGMPLGDMESGGRDHASLLTLRRALEARMETLVAQLAAVDEALTGRAPTPAVVVKSIPAMRVIAHRRTLAKQHETDAMLGELCGAHPSTLSGTVWHDCGSRTGRVDAEVFVLSPNRASNGVVFPAAASASCLIPEDDVDSGYRAVSRWLRRGTHRQIGPYREIYYRDETDNAWVEIQLPITRSRA</sequence>
<evidence type="ECO:0000256" key="1">
    <source>
        <dbReference type="ARBA" id="ARBA00023125"/>
    </source>
</evidence>
<dbReference type="PANTHER" id="PTHR30204:SF97">
    <property type="entry name" value="MERR FAMILY REGULATORY PROTEIN"/>
    <property type="match status" value="1"/>
</dbReference>
<dbReference type="PROSITE" id="PS00552">
    <property type="entry name" value="HTH_MERR_1"/>
    <property type="match status" value="1"/>
</dbReference>
<name>A0ABZ2MA54_9BACT</name>
<dbReference type="PANTHER" id="PTHR30204">
    <property type="entry name" value="REDOX-CYCLING DRUG-SENSING TRANSCRIPTIONAL ACTIVATOR SOXR"/>
    <property type="match status" value="1"/>
</dbReference>
<accession>A0ABZ2MA54</accession>
<dbReference type="Pfam" id="PF13411">
    <property type="entry name" value="MerR_1"/>
    <property type="match status" value="1"/>
</dbReference>
<dbReference type="PROSITE" id="PS50937">
    <property type="entry name" value="HTH_MERR_2"/>
    <property type="match status" value="1"/>
</dbReference>
<protein>
    <submittedName>
        <fullName evidence="3">MerR family transcriptional regulator</fullName>
    </submittedName>
</protein>
<dbReference type="EMBL" id="CP089984">
    <property type="protein sequence ID" value="WXB19394.1"/>
    <property type="molecule type" value="Genomic_DNA"/>
</dbReference>
<dbReference type="InterPro" id="IPR009061">
    <property type="entry name" value="DNA-bd_dom_put_sf"/>
</dbReference>